<dbReference type="InterPro" id="IPR005225">
    <property type="entry name" value="Small_GTP-bd"/>
</dbReference>
<dbReference type="GO" id="GO:0003924">
    <property type="term" value="F:GTPase activity"/>
    <property type="evidence" value="ECO:0007669"/>
    <property type="project" value="InterPro"/>
</dbReference>
<evidence type="ECO:0000256" key="5">
    <source>
        <dbReference type="ARBA" id="ARBA00023136"/>
    </source>
</evidence>
<dbReference type="GO" id="GO:0020002">
    <property type="term" value="C:host cell plasma membrane"/>
    <property type="evidence" value="ECO:0007669"/>
    <property type="project" value="UniProtKB-SubCell"/>
</dbReference>
<gene>
    <name evidence="7" type="ORF">Terrestrivirus1_16</name>
</gene>
<dbReference type="Gene3D" id="3.40.50.300">
    <property type="entry name" value="P-loop containing nucleotide triphosphate hydrolases"/>
    <property type="match status" value="1"/>
</dbReference>
<dbReference type="PANTHER" id="PTHR47980">
    <property type="entry name" value="LD44762P"/>
    <property type="match status" value="1"/>
</dbReference>
<dbReference type="NCBIfam" id="TIGR00231">
    <property type="entry name" value="small_GTP"/>
    <property type="match status" value="1"/>
</dbReference>
<dbReference type="Pfam" id="PF00071">
    <property type="entry name" value="Ras"/>
    <property type="match status" value="1"/>
</dbReference>
<dbReference type="SMART" id="SM00174">
    <property type="entry name" value="RHO"/>
    <property type="match status" value="1"/>
</dbReference>
<dbReference type="CDD" id="cd00154">
    <property type="entry name" value="Rab"/>
    <property type="match status" value="1"/>
</dbReference>
<dbReference type="SMART" id="SM00176">
    <property type="entry name" value="RAN"/>
    <property type="match status" value="1"/>
</dbReference>
<keyword evidence="4" id="KW-0342">GTP-binding</keyword>
<dbReference type="SUPFAM" id="SSF52540">
    <property type="entry name" value="P-loop containing nucleoside triphosphate hydrolases"/>
    <property type="match status" value="1"/>
</dbReference>
<organism evidence="7">
    <name type="scientific">Terrestrivirus sp</name>
    <dbReference type="NCBI Taxonomy" id="2487775"/>
    <lineage>
        <taxon>Viruses</taxon>
        <taxon>Varidnaviria</taxon>
        <taxon>Bamfordvirae</taxon>
        <taxon>Nucleocytoviricota</taxon>
        <taxon>Megaviricetes</taxon>
        <taxon>Imitervirales</taxon>
        <taxon>Mimiviridae</taxon>
        <taxon>Klosneuvirinae</taxon>
    </lineage>
</organism>
<keyword evidence="6" id="KW-0449">Lipoprotein</keyword>
<evidence type="ECO:0000256" key="2">
    <source>
        <dbReference type="ARBA" id="ARBA00004308"/>
    </source>
</evidence>
<reference evidence="7" key="1">
    <citation type="submission" date="2018-10" db="EMBL/GenBank/DDBJ databases">
        <title>Hidden diversity of soil giant viruses.</title>
        <authorList>
            <person name="Schulz F."/>
            <person name="Alteio L."/>
            <person name="Goudeau D."/>
            <person name="Ryan E.M."/>
            <person name="Malmstrom R.R."/>
            <person name="Blanchard J."/>
            <person name="Woyke T."/>
        </authorList>
    </citation>
    <scope>NUCLEOTIDE SEQUENCE</scope>
    <source>
        <strain evidence="7">TEV1</strain>
    </source>
</reference>
<dbReference type="PROSITE" id="PS51417">
    <property type="entry name" value="ARF"/>
    <property type="match status" value="1"/>
</dbReference>
<keyword evidence="3" id="KW-0547">Nucleotide-binding</keyword>
<sequence length="210" mass="23580">MEASYDHLLKIILLGDSSVGKSSLLSAYCQNEFKLNYVSTIGIDFKIKTIDVDGTKIKLQIWDTAGQERFRSITTAYYRNANGIILVYDTTSQSSLSGLKRWMNNIQEHASPNVVTILVGNKCDLTNNKTISYEMGKECADGMPFFEVSAKDKTNVDEAFLTLTKMIKQKYIDTIKETDPDPINPIVGNITITIKTKARTKTKINIRECC</sequence>
<dbReference type="PRINTS" id="PR00449">
    <property type="entry name" value="RASTRNSFRMNG"/>
</dbReference>
<dbReference type="FunFam" id="3.40.50.300:FF:000586">
    <property type="entry name" value="Rab family GTPase"/>
    <property type="match status" value="1"/>
</dbReference>
<evidence type="ECO:0000256" key="1">
    <source>
        <dbReference type="ARBA" id="ARBA00004112"/>
    </source>
</evidence>
<dbReference type="EMBL" id="MK071979">
    <property type="protein sequence ID" value="AYV75142.1"/>
    <property type="molecule type" value="Genomic_DNA"/>
</dbReference>
<name>A0A3G4ZJY4_9VIRU</name>
<dbReference type="InterPro" id="IPR027417">
    <property type="entry name" value="P-loop_NTPase"/>
</dbReference>
<proteinExistence type="predicted"/>
<keyword evidence="5" id="KW-0472">Membrane</keyword>
<dbReference type="SMART" id="SM00175">
    <property type="entry name" value="RAB"/>
    <property type="match status" value="1"/>
</dbReference>
<evidence type="ECO:0000256" key="4">
    <source>
        <dbReference type="ARBA" id="ARBA00023134"/>
    </source>
</evidence>
<dbReference type="PROSITE" id="PS51420">
    <property type="entry name" value="RHO"/>
    <property type="match status" value="1"/>
</dbReference>
<evidence type="ECO:0000256" key="6">
    <source>
        <dbReference type="ARBA" id="ARBA00023288"/>
    </source>
</evidence>
<dbReference type="GO" id="GO:0005525">
    <property type="term" value="F:GTP binding"/>
    <property type="evidence" value="ECO:0007669"/>
    <property type="project" value="UniProtKB-KW"/>
</dbReference>
<dbReference type="PROSITE" id="PS51421">
    <property type="entry name" value="RAS"/>
    <property type="match status" value="1"/>
</dbReference>
<dbReference type="InterPro" id="IPR001806">
    <property type="entry name" value="Small_GTPase"/>
</dbReference>
<evidence type="ECO:0000313" key="7">
    <source>
        <dbReference type="EMBL" id="AYV75142.1"/>
    </source>
</evidence>
<dbReference type="PROSITE" id="PS51419">
    <property type="entry name" value="RAB"/>
    <property type="match status" value="1"/>
</dbReference>
<comment type="subcellular location">
    <subcellularLocation>
        <location evidence="2">Endomembrane system</location>
    </subcellularLocation>
    <subcellularLocation>
        <location evidence="1">Host cell membrane</location>
        <topology evidence="1">Lipid-anchor</topology>
        <orientation evidence="1">Cytoplasmic side</orientation>
    </subcellularLocation>
</comment>
<dbReference type="SMART" id="SM00173">
    <property type="entry name" value="RAS"/>
    <property type="match status" value="1"/>
</dbReference>
<dbReference type="InterPro" id="IPR050305">
    <property type="entry name" value="Small_GTPase_Rab"/>
</dbReference>
<evidence type="ECO:0000256" key="3">
    <source>
        <dbReference type="ARBA" id="ARBA00022741"/>
    </source>
</evidence>
<protein>
    <submittedName>
        <fullName evidence="7">Ras-related protein RIC1-like protein</fullName>
    </submittedName>
</protein>
<accession>A0A3G4ZJY4</accession>